<dbReference type="InterPro" id="IPR026021">
    <property type="entry name" value="YdjA-like"/>
</dbReference>
<dbReference type="InParanoid" id="A0A420WEF4"/>
<keyword evidence="5 7" id="KW-0560">Oxidoreductase</keyword>
<sequence>MTETLKTYPLPSKSTDVLDFLQTRRSNLAKVMAEPGPKEEVLNALLEIAARVPDHRKLAPWRFVVFQGKARADFGQHIAAAFMRDNPEAPLDRTVFEGQRLMRAPLVVAVISSPVECPRGTPKWEQQLSAGAACFNLCLAAQAFGFGAQWLTEWYAYDAGVNRALGLNDSEQLAGYIYIGTPELPSTERARPDVESKVTHWRS</sequence>
<gene>
    <name evidence="10" type="ORF">DES40_2126</name>
</gene>
<evidence type="ECO:0000256" key="7">
    <source>
        <dbReference type="PIRNR" id="PIRNR000232"/>
    </source>
</evidence>
<dbReference type="Gene3D" id="3.40.109.10">
    <property type="entry name" value="NADH Oxidase"/>
    <property type="match status" value="1"/>
</dbReference>
<evidence type="ECO:0000256" key="3">
    <source>
        <dbReference type="ARBA" id="ARBA00022643"/>
    </source>
</evidence>
<feature type="binding site" description="in other chain" evidence="8">
    <location>
        <begin position="24"/>
        <end position="26"/>
    </location>
    <ligand>
        <name>FMN</name>
        <dbReference type="ChEBI" id="CHEBI:58210"/>
        <note>ligand shared between dimeric partners</note>
    </ligand>
</feature>
<evidence type="ECO:0000256" key="4">
    <source>
        <dbReference type="ARBA" id="ARBA00022857"/>
    </source>
</evidence>
<evidence type="ECO:0000256" key="6">
    <source>
        <dbReference type="ARBA" id="ARBA00023027"/>
    </source>
</evidence>
<dbReference type="Proteomes" id="UP000282211">
    <property type="component" value="Unassembled WGS sequence"/>
</dbReference>
<dbReference type="SUPFAM" id="SSF55469">
    <property type="entry name" value="FMN-dependent nitroreductase-like"/>
    <property type="match status" value="1"/>
</dbReference>
<proteinExistence type="inferred from homology"/>
<comment type="cofactor">
    <cofactor evidence="8">
        <name>FMN</name>
        <dbReference type="ChEBI" id="CHEBI:58210"/>
    </cofactor>
    <text evidence="8">Binds 1 FMN per subunit.</text>
</comment>
<evidence type="ECO:0000256" key="2">
    <source>
        <dbReference type="ARBA" id="ARBA00022630"/>
    </source>
</evidence>
<dbReference type="PANTHER" id="PTHR43821">
    <property type="entry name" value="NAD(P)H NITROREDUCTASE YDJA-RELATED"/>
    <property type="match status" value="1"/>
</dbReference>
<evidence type="ECO:0000256" key="1">
    <source>
        <dbReference type="ARBA" id="ARBA00007118"/>
    </source>
</evidence>
<feature type="domain" description="Nitroreductase" evidence="9">
    <location>
        <begin position="23"/>
        <end position="180"/>
    </location>
</feature>
<dbReference type="Pfam" id="PF00881">
    <property type="entry name" value="Nitroreductase"/>
    <property type="match status" value="1"/>
</dbReference>
<name>A0A420WEF4_9PROT</name>
<feature type="binding site" description="in other chain" evidence="8">
    <location>
        <begin position="150"/>
        <end position="152"/>
    </location>
    <ligand>
        <name>FMN</name>
        <dbReference type="ChEBI" id="CHEBI:58210"/>
        <note>ligand shared between dimeric partners</note>
    </ligand>
</feature>
<accession>A0A420WEF4</accession>
<feature type="binding site" evidence="8">
    <location>
        <position position="55"/>
    </location>
    <ligand>
        <name>FMN</name>
        <dbReference type="ChEBI" id="CHEBI:58210"/>
        <note>ligand shared between dimeric partners</note>
    </ligand>
</feature>
<evidence type="ECO:0000313" key="11">
    <source>
        <dbReference type="Proteomes" id="UP000282211"/>
    </source>
</evidence>
<dbReference type="PANTHER" id="PTHR43821:SF1">
    <property type="entry name" value="NAD(P)H NITROREDUCTASE YDJA-RELATED"/>
    <property type="match status" value="1"/>
</dbReference>
<dbReference type="AlphaFoldDB" id="A0A420WEF4"/>
<dbReference type="RefSeq" id="WP_121101828.1">
    <property type="nucleotide sequence ID" value="NZ_RBII01000002.1"/>
</dbReference>
<dbReference type="InterPro" id="IPR000415">
    <property type="entry name" value="Nitroreductase-like"/>
</dbReference>
<keyword evidence="4 7" id="KW-0521">NADP</keyword>
<dbReference type="FunCoup" id="A0A420WEF4">
    <property type="interactions" value="121"/>
</dbReference>
<keyword evidence="11" id="KW-1185">Reference proteome</keyword>
<evidence type="ECO:0000256" key="5">
    <source>
        <dbReference type="ARBA" id="ARBA00023002"/>
    </source>
</evidence>
<comment type="similarity">
    <text evidence="1 7">Belongs to the nitroreductase family.</text>
</comment>
<dbReference type="OrthoDB" id="9804207at2"/>
<dbReference type="EMBL" id="RBII01000002">
    <property type="protein sequence ID" value="RKQ69326.1"/>
    <property type="molecule type" value="Genomic_DNA"/>
</dbReference>
<keyword evidence="3 7" id="KW-0288">FMN</keyword>
<dbReference type="GO" id="GO:0016491">
    <property type="term" value="F:oxidoreductase activity"/>
    <property type="evidence" value="ECO:0007669"/>
    <property type="project" value="UniProtKB-UniRule"/>
</dbReference>
<evidence type="ECO:0000259" key="9">
    <source>
        <dbReference type="Pfam" id="PF00881"/>
    </source>
</evidence>
<evidence type="ECO:0000313" key="10">
    <source>
        <dbReference type="EMBL" id="RKQ69326.1"/>
    </source>
</evidence>
<organism evidence="10 11">
    <name type="scientific">Litorimonas taeanensis</name>
    <dbReference type="NCBI Taxonomy" id="568099"/>
    <lineage>
        <taxon>Bacteria</taxon>
        <taxon>Pseudomonadati</taxon>
        <taxon>Pseudomonadota</taxon>
        <taxon>Alphaproteobacteria</taxon>
        <taxon>Maricaulales</taxon>
        <taxon>Robiginitomaculaceae</taxon>
    </lineage>
</organism>
<dbReference type="InterPro" id="IPR052530">
    <property type="entry name" value="NAD(P)H_nitroreductase"/>
</dbReference>
<dbReference type="CDD" id="cd02135">
    <property type="entry name" value="YdjA-like"/>
    <property type="match status" value="1"/>
</dbReference>
<reference evidence="10 11" key="1">
    <citation type="submission" date="2018-10" db="EMBL/GenBank/DDBJ databases">
        <title>Genomic Encyclopedia of Type Strains, Phase IV (KMG-IV): sequencing the most valuable type-strain genomes for metagenomic binning, comparative biology and taxonomic classification.</title>
        <authorList>
            <person name="Goeker M."/>
        </authorList>
    </citation>
    <scope>NUCLEOTIDE SEQUENCE [LARGE SCALE GENOMIC DNA]</scope>
    <source>
        <strain evidence="10 11">DSM 22008</strain>
    </source>
</reference>
<keyword evidence="6 7" id="KW-0520">NAD</keyword>
<evidence type="ECO:0000256" key="8">
    <source>
        <dbReference type="PIRSR" id="PIRSR000232-1"/>
    </source>
</evidence>
<dbReference type="InterPro" id="IPR029479">
    <property type="entry name" value="Nitroreductase"/>
</dbReference>
<protein>
    <recommendedName>
        <fullName evidence="7">Putative NAD(P)H nitroreductase</fullName>
        <ecNumber evidence="7">1.-.-.-</ecNumber>
    </recommendedName>
</protein>
<feature type="binding site" evidence="8">
    <location>
        <position position="51"/>
    </location>
    <ligand>
        <name>FMN</name>
        <dbReference type="ChEBI" id="CHEBI:58210"/>
        <note>ligand shared between dimeric partners</note>
    </ligand>
</feature>
<dbReference type="PIRSF" id="PIRSF000232">
    <property type="entry name" value="YdjA"/>
    <property type="match status" value="1"/>
</dbReference>
<keyword evidence="2 7" id="KW-0285">Flavoprotein</keyword>
<comment type="caution">
    <text evidence="10">The sequence shown here is derived from an EMBL/GenBank/DDBJ whole genome shotgun (WGS) entry which is preliminary data.</text>
</comment>
<dbReference type="EC" id="1.-.-.-" evidence="7"/>